<keyword evidence="1" id="KW-0472">Membrane</keyword>
<dbReference type="RefSeq" id="WP_048385324.1">
    <property type="nucleotide sequence ID" value="NZ_CP011494.1"/>
</dbReference>
<keyword evidence="3" id="KW-1185">Reference proteome</keyword>
<evidence type="ECO:0000256" key="1">
    <source>
        <dbReference type="SAM" id="Phobius"/>
    </source>
</evidence>
<feature type="transmembrane region" description="Helical" evidence="1">
    <location>
        <begin position="7"/>
        <end position="25"/>
    </location>
</feature>
<protein>
    <submittedName>
        <fullName evidence="2">Uncharacterized protein</fullName>
    </submittedName>
</protein>
<dbReference type="KEGG" id="mpq:ABA45_08470"/>
<gene>
    <name evidence="2" type="ORF">ABA45_08470</name>
</gene>
<feature type="transmembrane region" description="Helical" evidence="1">
    <location>
        <begin position="31"/>
        <end position="50"/>
    </location>
</feature>
<dbReference type="PATRIC" id="fig|330734.3.peg.1780"/>
<organism evidence="2 3">
    <name type="scientific">Marinobacter psychrophilus</name>
    <dbReference type="NCBI Taxonomy" id="330734"/>
    <lineage>
        <taxon>Bacteria</taxon>
        <taxon>Pseudomonadati</taxon>
        <taxon>Pseudomonadota</taxon>
        <taxon>Gammaproteobacteria</taxon>
        <taxon>Pseudomonadales</taxon>
        <taxon>Marinobacteraceae</taxon>
        <taxon>Marinobacter</taxon>
    </lineage>
</organism>
<dbReference type="AlphaFoldDB" id="A0A0H4I0G3"/>
<reference evidence="2 3" key="1">
    <citation type="submission" date="2015-05" db="EMBL/GenBank/DDBJ databases">
        <title>Complete genome of Marinobacter psychrophilus strain 20041T isolated from sea-ice of the Canadian Basin.</title>
        <authorList>
            <person name="Song L."/>
            <person name="Ren L."/>
            <person name="Yu Y."/>
            <person name="Wang X."/>
        </authorList>
    </citation>
    <scope>NUCLEOTIDE SEQUENCE [LARGE SCALE GENOMIC DNA]</scope>
    <source>
        <strain evidence="2 3">20041</strain>
    </source>
</reference>
<evidence type="ECO:0000313" key="2">
    <source>
        <dbReference type="EMBL" id="AKO52451.1"/>
    </source>
</evidence>
<sequence length="60" mass="6672">MPNRMKAILTVLVIIVAVVFHIYQASAAQEVTQWLVLGLGAFMIATLWLFPEAGNKDSKR</sequence>
<dbReference type="Proteomes" id="UP000036406">
    <property type="component" value="Chromosome"/>
</dbReference>
<dbReference type="EMBL" id="CP011494">
    <property type="protein sequence ID" value="AKO52451.1"/>
    <property type="molecule type" value="Genomic_DNA"/>
</dbReference>
<evidence type="ECO:0000313" key="3">
    <source>
        <dbReference type="Proteomes" id="UP000036406"/>
    </source>
</evidence>
<keyword evidence="1" id="KW-1133">Transmembrane helix</keyword>
<name>A0A0H4I0G3_9GAMM</name>
<dbReference type="STRING" id="330734.ABA45_08470"/>
<keyword evidence="1" id="KW-0812">Transmembrane</keyword>
<accession>A0A0H4I0G3</accession>
<proteinExistence type="predicted"/>